<accession>A0A0G1DDD3</accession>
<evidence type="ECO:0000259" key="1">
    <source>
        <dbReference type="Pfam" id="PF09992"/>
    </source>
</evidence>
<dbReference type="Proteomes" id="UP000034894">
    <property type="component" value="Unassembled WGS sequence"/>
</dbReference>
<comment type="caution">
    <text evidence="2">The sequence shown here is derived from an EMBL/GenBank/DDBJ whole genome shotgun (WGS) entry which is preliminary data.</text>
</comment>
<evidence type="ECO:0000313" key="3">
    <source>
        <dbReference type="Proteomes" id="UP000034894"/>
    </source>
</evidence>
<dbReference type="InterPro" id="IPR018711">
    <property type="entry name" value="NAGPA"/>
</dbReference>
<dbReference type="STRING" id="1618443.UV73_C0015G0009"/>
<evidence type="ECO:0000313" key="2">
    <source>
        <dbReference type="EMBL" id="KKS95634.1"/>
    </source>
</evidence>
<name>A0A0G1DDD3_9BACT</name>
<dbReference type="AlphaFoldDB" id="A0A0G1DDD3"/>
<organism evidence="2 3">
    <name type="scientific">Candidatus Gottesmanbacteria bacterium GW2011_GWA2_43_14</name>
    <dbReference type="NCBI Taxonomy" id="1618443"/>
    <lineage>
        <taxon>Bacteria</taxon>
        <taxon>Candidatus Gottesmaniibacteriota</taxon>
    </lineage>
</organism>
<gene>
    <name evidence="2" type="ORF">UV73_C0015G0009</name>
</gene>
<dbReference type="EMBL" id="LCFP01000015">
    <property type="protein sequence ID" value="KKS95634.1"/>
    <property type="molecule type" value="Genomic_DNA"/>
</dbReference>
<sequence>MRILAGLMLLLAAVMVVKIGENRKKLPDEIILPTPAVSPSAVNETPPNGNLITVDYGNNSYKILAVRITAGDTLSLIPNFEKQQDAETLAESNICRTAINGGFYREDNSPLGLFYSNGNLLSKQIKSQLVTGFFWQDLNGNRGFGRELPVTVSETDFIMQTGPYIPVGDYRLKLVQDEHARRSMVAKDDKNNFYLISVIDGENSYAGPLLADLPSIFSQPKIQNRISFTELLNLDGGSASFFYDKGAENSVILSSLTPVGSLLCLKTN</sequence>
<dbReference type="Pfam" id="PF09992">
    <property type="entry name" value="NAGPA"/>
    <property type="match status" value="1"/>
</dbReference>
<proteinExistence type="predicted"/>
<feature type="domain" description="Phosphodiester glycosidase" evidence="1">
    <location>
        <begin position="96"/>
        <end position="261"/>
    </location>
</feature>
<protein>
    <recommendedName>
        <fullName evidence="1">Phosphodiester glycosidase domain-containing protein</fullName>
    </recommendedName>
</protein>
<reference evidence="2 3" key="1">
    <citation type="journal article" date="2015" name="Nature">
        <title>rRNA introns, odd ribosomes, and small enigmatic genomes across a large radiation of phyla.</title>
        <authorList>
            <person name="Brown C.T."/>
            <person name="Hug L.A."/>
            <person name="Thomas B.C."/>
            <person name="Sharon I."/>
            <person name="Castelle C.J."/>
            <person name="Singh A."/>
            <person name="Wilkins M.J."/>
            <person name="Williams K.H."/>
            <person name="Banfield J.F."/>
        </authorList>
    </citation>
    <scope>NUCLEOTIDE SEQUENCE [LARGE SCALE GENOMIC DNA]</scope>
</reference>